<sequence length="75" mass="8119">MRPLINGSELFEVTACMRSIASLMAASGRPIISIDGNPLSEKHSTVTVNPSSPESDAEYTVVSMIDAFLRNFVFV</sequence>
<comment type="caution">
    <text evidence="1">The sequence shown here is derived from an EMBL/GenBank/DDBJ whole genome shotgun (WGS) entry which is preliminary data.</text>
</comment>
<reference evidence="1" key="1">
    <citation type="submission" date="2019-08" db="EMBL/GenBank/DDBJ databases">
        <authorList>
            <person name="Kucharzyk K."/>
            <person name="Murdoch R.W."/>
            <person name="Higgins S."/>
            <person name="Loffler F."/>
        </authorList>
    </citation>
    <scope>NUCLEOTIDE SEQUENCE</scope>
</reference>
<proteinExistence type="predicted"/>
<accession>A0A645GSP3</accession>
<name>A0A645GSP3_9ZZZZ</name>
<organism evidence="1">
    <name type="scientific">bioreactor metagenome</name>
    <dbReference type="NCBI Taxonomy" id="1076179"/>
    <lineage>
        <taxon>unclassified sequences</taxon>
        <taxon>metagenomes</taxon>
        <taxon>ecological metagenomes</taxon>
    </lineage>
</organism>
<evidence type="ECO:0000313" key="1">
    <source>
        <dbReference type="EMBL" id="MPN27024.1"/>
    </source>
</evidence>
<protein>
    <submittedName>
        <fullName evidence="1">Uncharacterized protein</fullName>
    </submittedName>
</protein>
<dbReference type="AlphaFoldDB" id="A0A645GSP3"/>
<dbReference type="EMBL" id="VSSQ01076766">
    <property type="protein sequence ID" value="MPN27024.1"/>
    <property type="molecule type" value="Genomic_DNA"/>
</dbReference>
<gene>
    <name evidence="1" type="ORF">SDC9_174451</name>
</gene>